<keyword evidence="8" id="KW-1185">Reference proteome</keyword>
<dbReference type="AlphaFoldDB" id="A0AAE1RXR7"/>
<sequence>MAEEFLRLPPTDNSIALYLFPELERDENSYDALLEDVIDNDLAMKATIDDLELLIFSSCELPHKNWRLCRKYYLWGVFRLKSSSCSSIPTANFLAQTSSIQNAAMSCLLNEVEGADTGSSQGQSFQSPLSILKGVNSGSPQGCFPSSLSSCCNSPESSLNNMEREW</sequence>
<keyword evidence="3" id="KW-0862">Zinc</keyword>
<organism evidence="7 8">
    <name type="scientific">Anisodus tanguticus</name>
    <dbReference type="NCBI Taxonomy" id="243964"/>
    <lineage>
        <taxon>Eukaryota</taxon>
        <taxon>Viridiplantae</taxon>
        <taxon>Streptophyta</taxon>
        <taxon>Embryophyta</taxon>
        <taxon>Tracheophyta</taxon>
        <taxon>Spermatophyta</taxon>
        <taxon>Magnoliopsida</taxon>
        <taxon>eudicotyledons</taxon>
        <taxon>Gunneridae</taxon>
        <taxon>Pentapetalae</taxon>
        <taxon>asterids</taxon>
        <taxon>lamiids</taxon>
        <taxon>Solanales</taxon>
        <taxon>Solanaceae</taxon>
        <taxon>Solanoideae</taxon>
        <taxon>Hyoscyameae</taxon>
        <taxon>Anisodus</taxon>
    </lineage>
</organism>
<evidence type="ECO:0000256" key="2">
    <source>
        <dbReference type="ARBA" id="ARBA00022771"/>
    </source>
</evidence>
<evidence type="ECO:0000259" key="6">
    <source>
        <dbReference type="Pfam" id="PF23121"/>
    </source>
</evidence>
<protein>
    <recommendedName>
        <fullName evidence="6">AIPP2-like SPOC-like domain-containing protein</fullName>
    </recommendedName>
</protein>
<name>A0AAE1RXR7_9SOLA</name>
<dbReference type="GO" id="GO:0034244">
    <property type="term" value="P:negative regulation of transcription elongation by RNA polymerase II"/>
    <property type="evidence" value="ECO:0007669"/>
    <property type="project" value="InterPro"/>
</dbReference>
<feature type="domain" description="AIPP2-like SPOC-like" evidence="6">
    <location>
        <begin position="3"/>
        <end position="78"/>
    </location>
</feature>
<keyword evidence="5" id="KW-0804">Transcription</keyword>
<dbReference type="PANTHER" id="PTHR33304">
    <property type="match status" value="1"/>
</dbReference>
<dbReference type="InterPro" id="IPR056280">
    <property type="entry name" value="AIPP2-like_SPOC"/>
</dbReference>
<evidence type="ECO:0000313" key="7">
    <source>
        <dbReference type="EMBL" id="KAK4359825.1"/>
    </source>
</evidence>
<dbReference type="GO" id="GO:0140566">
    <property type="term" value="F:histone reader activity"/>
    <property type="evidence" value="ECO:0007669"/>
    <property type="project" value="InterPro"/>
</dbReference>
<proteinExistence type="predicted"/>
<comment type="caution">
    <text evidence="7">The sequence shown here is derived from an EMBL/GenBank/DDBJ whole genome shotgun (WGS) entry which is preliminary data.</text>
</comment>
<keyword evidence="1" id="KW-0479">Metal-binding</keyword>
<dbReference type="InterPro" id="IPR049914">
    <property type="entry name" value="PHD1-3/5-6"/>
</dbReference>
<dbReference type="Proteomes" id="UP001291623">
    <property type="component" value="Unassembled WGS sequence"/>
</dbReference>
<gene>
    <name evidence="7" type="ORF">RND71_022054</name>
</gene>
<keyword evidence="4" id="KW-0805">Transcription regulation</keyword>
<dbReference type="GO" id="GO:0008270">
    <property type="term" value="F:zinc ion binding"/>
    <property type="evidence" value="ECO:0007669"/>
    <property type="project" value="UniProtKB-KW"/>
</dbReference>
<evidence type="ECO:0000256" key="4">
    <source>
        <dbReference type="ARBA" id="ARBA00023015"/>
    </source>
</evidence>
<dbReference type="Pfam" id="PF23121">
    <property type="entry name" value="SPOC_AIPP2"/>
    <property type="match status" value="1"/>
</dbReference>
<dbReference type="PANTHER" id="PTHR33304:SF49">
    <property type="entry name" value="OS12G0161500 PROTEIN"/>
    <property type="match status" value="1"/>
</dbReference>
<dbReference type="EMBL" id="JAVYJV010000011">
    <property type="protein sequence ID" value="KAK4359825.1"/>
    <property type="molecule type" value="Genomic_DNA"/>
</dbReference>
<evidence type="ECO:0000256" key="3">
    <source>
        <dbReference type="ARBA" id="ARBA00022833"/>
    </source>
</evidence>
<accession>A0AAE1RXR7</accession>
<reference evidence="7" key="1">
    <citation type="submission" date="2023-12" db="EMBL/GenBank/DDBJ databases">
        <title>Genome assembly of Anisodus tanguticus.</title>
        <authorList>
            <person name="Wang Y.-J."/>
        </authorList>
    </citation>
    <scope>NUCLEOTIDE SEQUENCE</scope>
    <source>
        <strain evidence="7">KB-2021</strain>
        <tissue evidence="7">Leaf</tissue>
    </source>
</reference>
<evidence type="ECO:0000313" key="8">
    <source>
        <dbReference type="Proteomes" id="UP001291623"/>
    </source>
</evidence>
<evidence type="ECO:0000256" key="1">
    <source>
        <dbReference type="ARBA" id="ARBA00022723"/>
    </source>
</evidence>
<keyword evidence="2" id="KW-0863">Zinc-finger</keyword>
<evidence type="ECO:0000256" key="5">
    <source>
        <dbReference type="ARBA" id="ARBA00023163"/>
    </source>
</evidence>